<gene>
    <name evidence="2" type="ORF">P8C59_006013</name>
</gene>
<feature type="domain" description="Sfi1 spindle body" evidence="1">
    <location>
        <begin position="97"/>
        <end position="282"/>
    </location>
</feature>
<accession>A0AAD9I6M7</accession>
<protein>
    <recommendedName>
        <fullName evidence="1">Sfi1 spindle body domain-containing protein</fullName>
    </recommendedName>
</protein>
<evidence type="ECO:0000313" key="3">
    <source>
        <dbReference type="Proteomes" id="UP001217918"/>
    </source>
</evidence>
<proteinExistence type="predicted"/>
<dbReference type="InterPro" id="IPR013665">
    <property type="entry name" value="Sfi1_dom"/>
</dbReference>
<comment type="caution">
    <text evidence="2">The sequence shown here is derived from an EMBL/GenBank/DDBJ whole genome shotgun (WGS) entry which is preliminary data.</text>
</comment>
<evidence type="ECO:0000313" key="2">
    <source>
        <dbReference type="EMBL" id="KAK2071604.1"/>
    </source>
</evidence>
<organism evidence="2 3">
    <name type="scientific">Phyllachora maydis</name>
    <dbReference type="NCBI Taxonomy" id="1825666"/>
    <lineage>
        <taxon>Eukaryota</taxon>
        <taxon>Fungi</taxon>
        <taxon>Dikarya</taxon>
        <taxon>Ascomycota</taxon>
        <taxon>Pezizomycotina</taxon>
        <taxon>Sordariomycetes</taxon>
        <taxon>Sordariomycetidae</taxon>
        <taxon>Phyllachorales</taxon>
        <taxon>Phyllachoraceae</taxon>
        <taxon>Phyllachora</taxon>
    </lineage>
</organism>
<sequence length="492" mass="56396">MASRITRSLSATCNLASSSHTATTQTKMIMVDRSKPGVTLITMSLTDTMRAITTWSKSKEQTTHCEMKQSMTTLFVTEKITPAPLSLECLAKPHATQLRRHVGRFTVMRKWSDQVEEDLGKLKMFVLKQALDKMDEAMRVSSTLHERAVDCYENDLMCEGCAEWRDATRENVADELCSTRVCEYYTESWQEAAHAQAGQEAFAVEADEQAQLDWALNNWHMASEDLAAEEERTAKDYANQDAQHWVDSWHTEARLNSNLKRFDLVERDRNQTKALKKWSGRVLEAWDMDLKADSTDQNEYRVKEHTDAEMVDNFLTAKFACVDWIARESMDTWLNAAKECAQGQEEAASFYERCFLAEARSLVAQWRDVSERARLFHQVSCAPEMEWATRRWEGIAETAREYRADARLYDEEKTGEDAVTKWQFELMVARRRQEAAPAASSIMSRRSMRQRTQVREAELGLGLGLGLGPMDEFDESVVPDLSTTPLVPPKMW</sequence>
<feature type="domain" description="Sfi1 spindle body" evidence="1">
    <location>
        <begin position="325"/>
        <end position="450"/>
    </location>
</feature>
<dbReference type="AlphaFoldDB" id="A0AAD9I6M7"/>
<keyword evidence="3" id="KW-1185">Reference proteome</keyword>
<dbReference type="Pfam" id="PF08457">
    <property type="entry name" value="Sfi1"/>
    <property type="match status" value="2"/>
</dbReference>
<dbReference type="EMBL" id="JAQQPM010000005">
    <property type="protein sequence ID" value="KAK2071604.1"/>
    <property type="molecule type" value="Genomic_DNA"/>
</dbReference>
<reference evidence="2" key="1">
    <citation type="journal article" date="2023" name="Mol. Plant Microbe Interact.">
        <title>Elucidating the Obligate Nature and Biological Capacity of an Invasive Fungal Corn Pathogen.</title>
        <authorList>
            <person name="MacCready J.S."/>
            <person name="Roggenkamp E.M."/>
            <person name="Gdanetz K."/>
            <person name="Chilvers M.I."/>
        </authorList>
    </citation>
    <scope>NUCLEOTIDE SEQUENCE</scope>
    <source>
        <strain evidence="2">PM02</strain>
    </source>
</reference>
<evidence type="ECO:0000259" key="1">
    <source>
        <dbReference type="Pfam" id="PF08457"/>
    </source>
</evidence>
<dbReference type="Proteomes" id="UP001217918">
    <property type="component" value="Unassembled WGS sequence"/>
</dbReference>
<name>A0AAD9I6M7_9PEZI</name>